<feature type="region of interest" description="Disordered" evidence="1">
    <location>
        <begin position="51"/>
        <end position="82"/>
    </location>
</feature>
<dbReference type="EMBL" id="LK056680">
    <property type="protein sequence ID" value="CDU24686.1"/>
    <property type="molecule type" value="Genomic_DNA"/>
</dbReference>
<reference evidence="5" key="1">
    <citation type="submission" date="2014-06" db="EMBL/GenBank/DDBJ databases">
        <authorList>
            <person name="Berkman P.J."/>
        </authorList>
    </citation>
    <scope>NUCLEOTIDE SEQUENCE [LARGE SCALE GENOMIC DNA]</scope>
</reference>
<evidence type="ECO:0000313" key="5">
    <source>
        <dbReference type="Proteomes" id="UP000242770"/>
    </source>
</evidence>
<feature type="compositionally biased region" description="Pro residues" evidence="1">
    <location>
        <begin position="59"/>
        <end position="77"/>
    </location>
</feature>
<feature type="chain" id="PRO_5015038949" evidence="2">
    <location>
        <begin position="21"/>
        <end position="150"/>
    </location>
</feature>
<reference evidence="4" key="2">
    <citation type="submission" date="2014-06" db="EMBL/GenBank/DDBJ databases">
        <authorList>
            <person name="Ju J."/>
            <person name="Zhang J."/>
        </authorList>
    </citation>
    <scope>NUCLEOTIDE SEQUENCE</scope>
    <source>
        <strain evidence="4">SscI8</strain>
    </source>
</reference>
<accession>A0A0F7RS44</accession>
<reference evidence="3" key="3">
    <citation type="submission" date="2014-06" db="EMBL/GenBank/DDBJ databases">
        <authorList>
            <person name="Berkman J.Paul."/>
        </authorList>
    </citation>
    <scope>NUCLEOTIDE SEQUENCE [LARGE SCALE GENOMIC DNA]</scope>
</reference>
<sequence length="150" mass="15681">MRLNLSFVALALAAAALTTAAPLPMPGGGSVLSRVGEELAETSRAGEVAGGEAYRFSTVPPPTRPAPGIPGPHPHTAPAPRHYAPVPHSYGRFSAPVASQDLHSGGFAPADPNGILYNGPPPQPVPHVSYPTEVYQGPLAVHRYSHRFRK</sequence>
<dbReference type="Proteomes" id="UP000242770">
    <property type="component" value="Unassembled WGS sequence"/>
</dbReference>
<evidence type="ECO:0000313" key="4">
    <source>
        <dbReference type="EMBL" id="CDU24686.1"/>
    </source>
</evidence>
<organism evidence="3 5">
    <name type="scientific">Sporisorium scitamineum</name>
    <dbReference type="NCBI Taxonomy" id="49012"/>
    <lineage>
        <taxon>Eukaryota</taxon>
        <taxon>Fungi</taxon>
        <taxon>Dikarya</taxon>
        <taxon>Basidiomycota</taxon>
        <taxon>Ustilaginomycotina</taxon>
        <taxon>Ustilaginomycetes</taxon>
        <taxon>Ustilaginales</taxon>
        <taxon>Ustilaginaceae</taxon>
        <taxon>Sporisorium</taxon>
    </lineage>
</organism>
<evidence type="ECO:0000313" key="3">
    <source>
        <dbReference type="EMBL" id="CDR99116.1"/>
    </source>
</evidence>
<evidence type="ECO:0000256" key="1">
    <source>
        <dbReference type="SAM" id="MobiDB-lite"/>
    </source>
</evidence>
<dbReference type="AlphaFoldDB" id="A0A0F7RS44"/>
<keyword evidence="5" id="KW-1185">Reference proteome</keyword>
<dbReference type="EMBL" id="CCFA01000721">
    <property type="protein sequence ID" value="CDR99116.1"/>
    <property type="molecule type" value="Genomic_DNA"/>
</dbReference>
<keyword evidence="2" id="KW-0732">Signal</keyword>
<gene>
    <name evidence="3" type="primary">SSCI13940.1</name>
    <name evidence="4" type="ORF">SPSC_04519</name>
</gene>
<name>A0A0F7RS44_9BASI</name>
<protein>
    <submittedName>
        <fullName evidence="3">Uncharacterized protein</fullName>
    </submittedName>
</protein>
<proteinExistence type="predicted"/>
<feature type="signal peptide" evidence="2">
    <location>
        <begin position="1"/>
        <end position="20"/>
    </location>
</feature>
<evidence type="ECO:0000256" key="2">
    <source>
        <dbReference type="SAM" id="SignalP"/>
    </source>
</evidence>